<evidence type="ECO:0000313" key="3">
    <source>
        <dbReference type="EMBL" id="KAF9894305.1"/>
    </source>
</evidence>
<dbReference type="Pfam" id="PF11913">
    <property type="entry name" value="DUF3431"/>
    <property type="match status" value="1"/>
</dbReference>
<name>A0AAD4CX27_ASPNN</name>
<dbReference type="PANTHER" id="PTHR37490">
    <property type="entry name" value="EXPRESSED PROTEIN"/>
    <property type="match status" value="1"/>
</dbReference>
<dbReference type="AlphaFoldDB" id="A0AAD4CX27"/>
<protein>
    <submittedName>
        <fullName evidence="3">Uncharacterized protein</fullName>
    </submittedName>
</protein>
<organism evidence="3 4">
    <name type="scientific">Aspergillus nanangensis</name>
    <dbReference type="NCBI Taxonomy" id="2582783"/>
    <lineage>
        <taxon>Eukaryota</taxon>
        <taxon>Fungi</taxon>
        <taxon>Dikarya</taxon>
        <taxon>Ascomycota</taxon>
        <taxon>Pezizomycotina</taxon>
        <taxon>Eurotiomycetes</taxon>
        <taxon>Eurotiomycetidae</taxon>
        <taxon>Eurotiales</taxon>
        <taxon>Aspergillaceae</taxon>
        <taxon>Aspergillus</taxon>
        <taxon>Aspergillus subgen. Circumdati</taxon>
    </lineage>
</organism>
<dbReference type="Proteomes" id="UP001194746">
    <property type="component" value="Unassembled WGS sequence"/>
</dbReference>
<reference evidence="3" key="2">
    <citation type="submission" date="2020-02" db="EMBL/GenBank/DDBJ databases">
        <authorList>
            <person name="Gilchrist C.L.M."/>
            <person name="Chooi Y.-H."/>
        </authorList>
    </citation>
    <scope>NUCLEOTIDE SEQUENCE</scope>
    <source>
        <strain evidence="3">MST-FP2251</strain>
    </source>
</reference>
<evidence type="ECO:0000256" key="2">
    <source>
        <dbReference type="SAM" id="MobiDB-lite"/>
    </source>
</evidence>
<dbReference type="PANTHER" id="PTHR37490:SF3">
    <property type="entry name" value="DUF3431 DOMAIN CONTAINING PROTEIN"/>
    <property type="match status" value="1"/>
</dbReference>
<keyword evidence="4" id="KW-1185">Reference proteome</keyword>
<dbReference type="InterPro" id="IPR021838">
    <property type="entry name" value="DUF3431"/>
</dbReference>
<feature type="coiled-coil region" evidence="1">
    <location>
        <begin position="329"/>
        <end position="389"/>
    </location>
</feature>
<gene>
    <name evidence="3" type="ORF">FE257_007808</name>
</gene>
<dbReference type="EMBL" id="VCAU01000004">
    <property type="protein sequence ID" value="KAF9894305.1"/>
    <property type="molecule type" value="Genomic_DNA"/>
</dbReference>
<proteinExistence type="predicted"/>
<comment type="caution">
    <text evidence="3">The sequence shown here is derived from an EMBL/GenBank/DDBJ whole genome shotgun (WGS) entry which is preliminary data.</text>
</comment>
<evidence type="ECO:0000256" key="1">
    <source>
        <dbReference type="SAM" id="Coils"/>
    </source>
</evidence>
<keyword evidence="1" id="KW-0175">Coiled coil</keyword>
<accession>A0AAD4CX27</accession>
<sequence length="414" mass="47456">MISSRRIVPLLGLAFFVGFLYTISSISNQWRRVPQTVGLGEMVNSPTPTPSGRFNTTKTDDYVTKEPYAPPPQYLPGIPKPDGSPYSKTLVVPQAGDEDTTWMEFELPDWQTAVYVVDDPSAPLHPPKNKGHEVMVYLSYIIEHYHELPDIIAFMHSHQFAWHNDELFFDGNAAEMLRRLNPARVIRQGYMNLRCTWAPGCPDWLHPGAMEEDETKQEETMLAKSWGEIFPDSPIPDVLAQPCCAQFAVSGDRIRSIPKARFVYYRDWILRTELSDYISGRIWEYLWHVVFTGENVVCAKEHVCYCDGYGMCFGGEDEYDAYRGLGFQRNDLEEELTRWRDHAETIEIARLRGTLSQNSKLSVPEPGKDIELEEKIVEKERLLEELRANATLRGEDPRARAKEAGRPWKEGDGF</sequence>
<feature type="region of interest" description="Disordered" evidence="2">
    <location>
        <begin position="393"/>
        <end position="414"/>
    </location>
</feature>
<reference evidence="3" key="1">
    <citation type="journal article" date="2019" name="Beilstein J. Org. Chem.">
        <title>Nanangenines: drimane sesquiterpenoids as the dominant metabolite cohort of a novel Australian fungus, Aspergillus nanangensis.</title>
        <authorList>
            <person name="Lacey H.J."/>
            <person name="Gilchrist C.L.M."/>
            <person name="Crombie A."/>
            <person name="Kalaitzis J.A."/>
            <person name="Vuong D."/>
            <person name="Rutledge P.J."/>
            <person name="Turner P."/>
            <person name="Pitt J.I."/>
            <person name="Lacey E."/>
            <person name="Chooi Y.H."/>
            <person name="Piggott A.M."/>
        </authorList>
    </citation>
    <scope>NUCLEOTIDE SEQUENCE</scope>
    <source>
        <strain evidence="3">MST-FP2251</strain>
    </source>
</reference>
<evidence type="ECO:0000313" key="4">
    <source>
        <dbReference type="Proteomes" id="UP001194746"/>
    </source>
</evidence>